<keyword evidence="3" id="KW-1185">Reference proteome</keyword>
<organism evidence="2 3">
    <name type="scientific">Candidatus Nitrosocosmicus franklandianus</name>
    <dbReference type="NCBI Taxonomy" id="1798806"/>
    <lineage>
        <taxon>Archaea</taxon>
        <taxon>Nitrososphaerota</taxon>
        <taxon>Nitrososphaeria</taxon>
        <taxon>Nitrososphaerales</taxon>
        <taxon>Nitrososphaeraceae</taxon>
        <taxon>Candidatus Nitrosocosmicus</taxon>
    </lineage>
</organism>
<evidence type="ECO:0000256" key="1">
    <source>
        <dbReference type="SAM" id="Phobius"/>
    </source>
</evidence>
<dbReference type="RefSeq" id="WP_134484757.1">
    <property type="nucleotide sequence ID" value="NZ_LR216287.1"/>
</dbReference>
<reference evidence="2 3" key="1">
    <citation type="submission" date="2019-02" db="EMBL/GenBank/DDBJ databases">
        <authorList>
            <person name="Lehtovirta-Morley E L."/>
        </authorList>
    </citation>
    <scope>NUCLEOTIDE SEQUENCE [LARGE SCALE GENOMIC DNA]</scope>
    <source>
        <strain evidence="2">NFRAN1</strain>
    </source>
</reference>
<evidence type="ECO:0000313" key="3">
    <source>
        <dbReference type="Proteomes" id="UP000294299"/>
    </source>
</evidence>
<evidence type="ECO:0000313" key="2">
    <source>
        <dbReference type="EMBL" id="VFJ14601.1"/>
    </source>
</evidence>
<keyword evidence="1" id="KW-0472">Membrane</keyword>
<dbReference type="GeneID" id="39421503"/>
<gene>
    <name evidence="2" type="ORF">NFRAN_2279</name>
</gene>
<keyword evidence="1" id="KW-1133">Transmembrane helix</keyword>
<name>A0A484IF08_9ARCH</name>
<keyword evidence="1" id="KW-0812">Transmembrane</keyword>
<feature type="transmembrane region" description="Helical" evidence="1">
    <location>
        <begin position="20"/>
        <end position="41"/>
    </location>
</feature>
<sequence>MIGHNSKLRASGPGQFEGEYFFIISSTSRGFFLILSLYGLLLRTGFKNFKIYGPLRVKNNYPI</sequence>
<dbReference type="KEGG" id="nfn:NFRAN_2279"/>
<dbReference type="AlphaFoldDB" id="A0A484IF08"/>
<dbReference type="Proteomes" id="UP000294299">
    <property type="component" value="Chromosome NFRAN"/>
</dbReference>
<accession>A0A484IF08</accession>
<dbReference type="EMBL" id="LR216287">
    <property type="protein sequence ID" value="VFJ14601.1"/>
    <property type="molecule type" value="Genomic_DNA"/>
</dbReference>
<protein>
    <submittedName>
        <fullName evidence="2">Uncharacterized protein</fullName>
    </submittedName>
</protein>
<proteinExistence type="predicted"/>